<sequence length="553" mass="62311">MTTVRPPKVENVPLQNPIWNALQQFTIGDVLVPRSVTFIEPWMPIEDVLALMSSKGYMSLPVLNSNGGIAGVVDVIDVVAFYASVFAKVRAQQPPEQKKYENKNGQDIPPADELVLRRPKTVDPKFKPPKLPAIFEDDWMNNPIGSLVNYSRRHSPLYVHRSMLLSDLVQTLTNGKHHRVMVLVDDPISPVPHPFEIVAVISQYDMTCFVFLILHWATSTVNMLEQRQIMFTQRLWLLRDDLIRISSTQLRELGIGSELFEKSIVAVEADVAVIDALKYFMSANVSVLAVVDKMGLLINSFSGTDLRRLTHMDHSALVLTVGEFIDRKNYPDKPDPLRIKKECMLLDAIDMIADSQKTRPMHHLWMCDVTSRAGGLVSLTDFMRIFSTYHLPVHPQSFDVPDLGSLSVTAMLVRHVAATKSRHRTQRCLFVGVRFPGQSMMRTPAAPDNENPSFRTSSFTFKIDASHLGRNLTLYLYDKRKFFFGPDKLIGQAEVDIAWIANGFGKGVAAQLIQEVKRWIPLHHPNNSAGGSVGEILVRLVYARRNHIAGEDI</sequence>
<dbReference type="Pfam" id="PF00571">
    <property type="entry name" value="CBS"/>
    <property type="match status" value="1"/>
</dbReference>
<dbReference type="Gene3D" id="3.10.580.10">
    <property type="entry name" value="CBS-domain"/>
    <property type="match status" value="2"/>
</dbReference>
<keyword evidence="1" id="KW-0677">Repeat</keyword>
<dbReference type="InterPro" id="IPR000644">
    <property type="entry name" value="CBS_dom"/>
</dbReference>
<dbReference type="InterPro" id="IPR035892">
    <property type="entry name" value="C2_domain_sf"/>
</dbReference>
<dbReference type="Gene3D" id="2.60.40.150">
    <property type="entry name" value="C2 domain"/>
    <property type="match status" value="1"/>
</dbReference>
<dbReference type="PROSITE" id="PS51371">
    <property type="entry name" value="CBS"/>
    <property type="match status" value="1"/>
</dbReference>
<protein>
    <recommendedName>
        <fullName evidence="7">CBS domain-containing protein</fullName>
    </recommendedName>
</protein>
<evidence type="ECO:0000256" key="1">
    <source>
        <dbReference type="ARBA" id="ARBA00022737"/>
    </source>
</evidence>
<evidence type="ECO:0008006" key="7">
    <source>
        <dbReference type="Google" id="ProtNLM"/>
    </source>
</evidence>
<evidence type="ECO:0000256" key="2">
    <source>
        <dbReference type="ARBA" id="ARBA00023122"/>
    </source>
</evidence>
<dbReference type="PANTHER" id="PTHR13780">
    <property type="entry name" value="AMP-ACTIVATED PROTEIN KINASE, GAMMA REGULATORY SUBUNIT"/>
    <property type="match status" value="1"/>
</dbReference>
<dbReference type="AlphaFoldDB" id="A0A0H5QP48"/>
<dbReference type="InterPro" id="IPR000008">
    <property type="entry name" value="C2_dom"/>
</dbReference>
<dbReference type="PROSITE" id="PS50004">
    <property type="entry name" value="C2"/>
    <property type="match status" value="1"/>
</dbReference>
<dbReference type="CDD" id="cd00030">
    <property type="entry name" value="C2"/>
    <property type="match status" value="1"/>
</dbReference>
<feature type="domain" description="C2" evidence="4">
    <location>
        <begin position="387"/>
        <end position="512"/>
    </location>
</feature>
<organism evidence="6">
    <name type="scientific">Spongospora subterranea</name>
    <dbReference type="NCBI Taxonomy" id="70186"/>
    <lineage>
        <taxon>Eukaryota</taxon>
        <taxon>Sar</taxon>
        <taxon>Rhizaria</taxon>
        <taxon>Endomyxa</taxon>
        <taxon>Phytomyxea</taxon>
        <taxon>Plasmodiophorida</taxon>
        <taxon>Plasmodiophoridae</taxon>
        <taxon>Spongospora</taxon>
    </lineage>
</organism>
<name>A0A0H5QP48_9EUKA</name>
<dbReference type="EMBL" id="HACM01002935">
    <property type="protein sequence ID" value="CRZ03377.1"/>
    <property type="molecule type" value="Transcribed_RNA"/>
</dbReference>
<proteinExistence type="predicted"/>
<evidence type="ECO:0000259" key="5">
    <source>
        <dbReference type="PROSITE" id="PS51371"/>
    </source>
</evidence>
<feature type="domain" description="CBS" evidence="5">
    <location>
        <begin position="31"/>
        <end position="89"/>
    </location>
</feature>
<accession>A0A0H5QP48</accession>
<evidence type="ECO:0000313" key="6">
    <source>
        <dbReference type="EMBL" id="CRZ03377.1"/>
    </source>
</evidence>
<dbReference type="SUPFAM" id="SSF54631">
    <property type="entry name" value="CBS-domain pair"/>
    <property type="match status" value="2"/>
</dbReference>
<evidence type="ECO:0000256" key="3">
    <source>
        <dbReference type="PROSITE-ProRule" id="PRU00703"/>
    </source>
</evidence>
<dbReference type="InterPro" id="IPR050511">
    <property type="entry name" value="AMPK_gamma/SDS23_families"/>
</dbReference>
<dbReference type="SUPFAM" id="SSF49562">
    <property type="entry name" value="C2 domain (Calcium/lipid-binding domain, CaLB)"/>
    <property type="match status" value="1"/>
</dbReference>
<reference evidence="6" key="1">
    <citation type="submission" date="2015-04" db="EMBL/GenBank/DDBJ databases">
        <title>The genome sequence of the plant pathogenic Rhizarian Plasmodiophora brassicae reveals insights in its biotrophic life cycle and the origin of chitin synthesis.</title>
        <authorList>
            <person name="Schwelm A."/>
            <person name="Fogelqvist J."/>
            <person name="Knaust A."/>
            <person name="Julke S."/>
            <person name="Lilja T."/>
            <person name="Dhandapani V."/>
            <person name="Bonilla-Rosso G."/>
            <person name="Karlsson M."/>
            <person name="Shevchenko A."/>
            <person name="Choi S.R."/>
            <person name="Kim H.G."/>
            <person name="Park J.Y."/>
            <person name="Lim Y.P."/>
            <person name="Ludwig-Muller J."/>
            <person name="Dixelius C."/>
        </authorList>
    </citation>
    <scope>NUCLEOTIDE SEQUENCE</scope>
    <source>
        <tissue evidence="6">Potato root galls</tissue>
    </source>
</reference>
<dbReference type="InterPro" id="IPR046342">
    <property type="entry name" value="CBS_dom_sf"/>
</dbReference>
<evidence type="ECO:0000259" key="4">
    <source>
        <dbReference type="PROSITE" id="PS50004"/>
    </source>
</evidence>
<keyword evidence="2 3" id="KW-0129">CBS domain</keyword>